<reference evidence="8 9" key="1">
    <citation type="submission" date="2014-07" db="EMBL/GenBank/DDBJ databases">
        <title>Porphyromonadaceae bacterium OUH 308042 = ATCC BAA-2681 = DSM 28342 draft genome.</title>
        <authorList>
            <person name="Sydenham T.V."/>
            <person name="Hasman H."/>
            <person name="Justensen U.S."/>
        </authorList>
    </citation>
    <scope>NUCLEOTIDE SEQUENCE [LARGE SCALE GENOMIC DNA]</scope>
    <source>
        <strain evidence="8 9">OUH 308042</strain>
    </source>
</reference>
<comment type="caution">
    <text evidence="8">The sequence shown here is derived from an EMBL/GenBank/DDBJ whole genome shotgun (WGS) entry which is preliminary data.</text>
</comment>
<feature type="domain" description="Rod shape-determining protein MreC beta-barrel core" evidence="7">
    <location>
        <begin position="111"/>
        <end position="257"/>
    </location>
</feature>
<dbReference type="PANTHER" id="PTHR34138">
    <property type="entry name" value="CELL SHAPE-DETERMINING PROTEIN MREC"/>
    <property type="match status" value="1"/>
</dbReference>
<accession>A0A0C3MGJ5</accession>
<protein>
    <recommendedName>
        <fullName evidence="2">Cell shape-determining protein MreC</fullName>
    </recommendedName>
    <alternativeName>
        <fullName evidence="4">Cell shape protein MreC</fullName>
    </alternativeName>
</protein>
<dbReference type="Proteomes" id="UP000031980">
    <property type="component" value="Unassembled WGS sequence"/>
</dbReference>
<evidence type="ECO:0000259" key="7">
    <source>
        <dbReference type="Pfam" id="PF04085"/>
    </source>
</evidence>
<name>A0A0C3MGJ5_9PORP</name>
<evidence type="ECO:0000256" key="3">
    <source>
        <dbReference type="ARBA" id="ARBA00022960"/>
    </source>
</evidence>
<keyword evidence="3" id="KW-0133">Cell shape</keyword>
<feature type="transmembrane region" description="Helical" evidence="6">
    <location>
        <begin position="7"/>
        <end position="29"/>
    </location>
</feature>
<dbReference type="InterPro" id="IPR042177">
    <property type="entry name" value="Cell/Rod_1"/>
</dbReference>
<dbReference type="InterPro" id="IPR055342">
    <property type="entry name" value="MreC_beta-barrel_core"/>
</dbReference>
<evidence type="ECO:0000313" key="8">
    <source>
        <dbReference type="EMBL" id="KIO45613.1"/>
    </source>
</evidence>
<dbReference type="Gene3D" id="2.40.10.350">
    <property type="entry name" value="Rod shape-determining protein MreC, domain 2"/>
    <property type="match status" value="1"/>
</dbReference>
<sequence>MKEIIRLILKYHFTIIFILLEVLCFSLIVNNNDYQRVVFSQYSSSVFNYISSVVTETENYFWLAERNENLVKENVALKNRLEILNSKKDSSEVKSFILDSCILYNYVDAKVVNATFNRTKNYLTLNRGGQDGVRKEMAVCSPEGVVGLIQDTSEHYSFVIPLINVNSRVSAKIKKNGYYGSLQWDGSDYRYSNLNDIPYHVEISPGDTVVTSGFSSIFPEGLLIGFVESTTRETANFLAIKVRLAVDFKKLYHVYIVNDYWKDEKKRLEGNNYHE</sequence>
<evidence type="ECO:0000256" key="5">
    <source>
        <dbReference type="SAM" id="Coils"/>
    </source>
</evidence>
<proteinExistence type="inferred from homology"/>
<evidence type="ECO:0000313" key="9">
    <source>
        <dbReference type="Proteomes" id="UP000031980"/>
    </source>
</evidence>
<dbReference type="GO" id="GO:0008360">
    <property type="term" value="P:regulation of cell shape"/>
    <property type="evidence" value="ECO:0007669"/>
    <property type="project" value="UniProtKB-KW"/>
</dbReference>
<evidence type="ECO:0000256" key="6">
    <source>
        <dbReference type="SAM" id="Phobius"/>
    </source>
</evidence>
<dbReference type="InterPro" id="IPR007221">
    <property type="entry name" value="MreC"/>
</dbReference>
<keyword evidence="6" id="KW-1133">Transmembrane helix</keyword>
<dbReference type="NCBIfam" id="NF010532">
    <property type="entry name" value="PRK13922.9-3"/>
    <property type="match status" value="1"/>
</dbReference>
<dbReference type="AlphaFoldDB" id="A0A0C3MGJ5"/>
<gene>
    <name evidence="8" type="ORF">BA92_03875</name>
</gene>
<dbReference type="Gene3D" id="2.40.10.340">
    <property type="entry name" value="Rod shape-determining protein MreC, domain 1"/>
    <property type="match status" value="1"/>
</dbReference>
<feature type="coiled-coil region" evidence="5">
    <location>
        <begin position="67"/>
        <end position="94"/>
    </location>
</feature>
<evidence type="ECO:0000256" key="2">
    <source>
        <dbReference type="ARBA" id="ARBA00013855"/>
    </source>
</evidence>
<keyword evidence="6" id="KW-0812">Transmembrane</keyword>
<dbReference type="InterPro" id="IPR042175">
    <property type="entry name" value="Cell/Rod_MreC_2"/>
</dbReference>
<comment type="similarity">
    <text evidence="1">Belongs to the MreC family.</text>
</comment>
<organism evidence="8 9">
    <name type="scientific">Sanguibacteroides justesenii</name>
    <dbReference type="NCBI Taxonomy" id="1547597"/>
    <lineage>
        <taxon>Bacteria</taxon>
        <taxon>Pseudomonadati</taxon>
        <taxon>Bacteroidota</taxon>
        <taxon>Bacteroidia</taxon>
        <taxon>Bacteroidales</taxon>
        <taxon>Porphyromonadaceae</taxon>
        <taxon>Sanguibacteroides</taxon>
    </lineage>
</organism>
<dbReference type="PANTHER" id="PTHR34138:SF1">
    <property type="entry name" value="CELL SHAPE-DETERMINING PROTEIN MREC"/>
    <property type="match status" value="1"/>
</dbReference>
<dbReference type="OrthoDB" id="9811827at2"/>
<evidence type="ECO:0000256" key="1">
    <source>
        <dbReference type="ARBA" id="ARBA00009369"/>
    </source>
</evidence>
<dbReference type="GO" id="GO:0005886">
    <property type="term" value="C:plasma membrane"/>
    <property type="evidence" value="ECO:0007669"/>
    <property type="project" value="TreeGrafter"/>
</dbReference>
<keyword evidence="5" id="KW-0175">Coiled coil</keyword>
<keyword evidence="6" id="KW-0472">Membrane</keyword>
<dbReference type="Pfam" id="PF04085">
    <property type="entry name" value="MreC"/>
    <property type="match status" value="1"/>
</dbReference>
<dbReference type="RefSeq" id="WP_041504900.1">
    <property type="nucleotide sequence ID" value="NZ_JPIU01000037.1"/>
</dbReference>
<dbReference type="EMBL" id="JPIU01000037">
    <property type="protein sequence ID" value="KIO45613.1"/>
    <property type="molecule type" value="Genomic_DNA"/>
</dbReference>
<evidence type="ECO:0000256" key="4">
    <source>
        <dbReference type="ARBA" id="ARBA00032089"/>
    </source>
</evidence>
<keyword evidence="9" id="KW-1185">Reference proteome</keyword>